<organism evidence="9 10">
    <name type="scientific">Paspalum vaginatum</name>
    <name type="common">seashore paspalum</name>
    <dbReference type="NCBI Taxonomy" id="158149"/>
    <lineage>
        <taxon>Eukaryota</taxon>
        <taxon>Viridiplantae</taxon>
        <taxon>Streptophyta</taxon>
        <taxon>Embryophyta</taxon>
        <taxon>Tracheophyta</taxon>
        <taxon>Spermatophyta</taxon>
        <taxon>Magnoliopsida</taxon>
        <taxon>Liliopsida</taxon>
        <taxon>Poales</taxon>
        <taxon>Poaceae</taxon>
        <taxon>PACMAD clade</taxon>
        <taxon>Panicoideae</taxon>
        <taxon>Andropogonodae</taxon>
        <taxon>Paspaleae</taxon>
        <taxon>Paspalinae</taxon>
        <taxon>Paspalum</taxon>
    </lineage>
</organism>
<evidence type="ECO:0000259" key="8">
    <source>
        <dbReference type="Pfam" id="PF13867"/>
    </source>
</evidence>
<evidence type="ECO:0000256" key="2">
    <source>
        <dbReference type="ARBA" id="ARBA00006283"/>
    </source>
</evidence>
<dbReference type="InterPro" id="IPR024145">
    <property type="entry name" value="His_deAcase_SAP30/SAP30L"/>
</dbReference>
<dbReference type="AlphaFoldDB" id="A0A9W7X618"/>
<dbReference type="EMBL" id="MU630694">
    <property type="protein sequence ID" value="KAJ1253784.1"/>
    <property type="molecule type" value="Genomic_DNA"/>
</dbReference>
<sequence>MLSVLEPPTGNEDDGDIDGNNSFCSSQHRRERHGLFRCSVPEANKAEGSAYKAVVLMHKVLQPRQFSFDFKAARESKSGKARSTHTVEIWEHFNLVTMNPNPSKVELLHGVQQHFQSQQLDELQVILDFIHTAKRLKSLQNGS</sequence>
<dbReference type="GO" id="GO:0003712">
    <property type="term" value="F:transcription coregulator activity"/>
    <property type="evidence" value="ECO:0007669"/>
    <property type="project" value="TreeGrafter"/>
</dbReference>
<evidence type="ECO:0000256" key="6">
    <source>
        <dbReference type="ARBA" id="ARBA00023242"/>
    </source>
</evidence>
<dbReference type="PANTHER" id="PTHR13286">
    <property type="entry name" value="SAP30"/>
    <property type="match status" value="1"/>
</dbReference>
<evidence type="ECO:0000256" key="4">
    <source>
        <dbReference type="ARBA" id="ARBA00023015"/>
    </source>
</evidence>
<feature type="domain" description="Histone deacetylase complex subunit SAP30 Sin3 binding" evidence="8">
    <location>
        <begin position="90"/>
        <end position="134"/>
    </location>
</feature>
<proteinExistence type="inferred from homology"/>
<evidence type="ECO:0000313" key="10">
    <source>
        <dbReference type="Proteomes" id="UP001164776"/>
    </source>
</evidence>
<reference evidence="9 10" key="1">
    <citation type="submission" date="2022-10" db="EMBL/GenBank/DDBJ databases">
        <title>WGS assembly of Paspalum vaginatum 540-79.</title>
        <authorList>
            <person name="Sun G."/>
            <person name="Wase N."/>
            <person name="Shu S."/>
            <person name="Jenkins J."/>
            <person name="Zhou B."/>
            <person name="Torres-Rodriguez J."/>
            <person name="Chen C."/>
            <person name="Sandor L."/>
            <person name="Plott C."/>
            <person name="Yoshinga Y."/>
            <person name="Daum C."/>
            <person name="Qi P."/>
            <person name="Barry K."/>
            <person name="Lipzen A."/>
            <person name="Berry L."/>
            <person name="Pedersen C."/>
            <person name="Gottilla T."/>
            <person name="Foltz A."/>
            <person name="Yu H."/>
            <person name="O'Malley R."/>
            <person name="Zhang C."/>
            <person name="Devos K."/>
            <person name="Sigmon B."/>
            <person name="Yu B."/>
            <person name="Obata T."/>
            <person name="Schmutz J."/>
            <person name="Schnable J."/>
        </authorList>
    </citation>
    <scope>NUCLEOTIDE SEQUENCE [LARGE SCALE GENOMIC DNA]</scope>
    <source>
        <strain evidence="10">cv. 540-79</strain>
    </source>
</reference>
<keyword evidence="5" id="KW-0804">Transcription</keyword>
<dbReference type="EMBL" id="MU630694">
    <property type="protein sequence ID" value="KAJ1253783.1"/>
    <property type="molecule type" value="Genomic_DNA"/>
</dbReference>
<dbReference type="InterPro" id="IPR038291">
    <property type="entry name" value="SAP30_C_sf"/>
</dbReference>
<dbReference type="GO" id="GO:0000118">
    <property type="term" value="C:histone deacetylase complex"/>
    <property type="evidence" value="ECO:0007669"/>
    <property type="project" value="TreeGrafter"/>
</dbReference>
<comment type="similarity">
    <text evidence="2">Belongs to the SAP30 family.</text>
</comment>
<evidence type="ECO:0000256" key="3">
    <source>
        <dbReference type="ARBA" id="ARBA00022491"/>
    </source>
</evidence>
<dbReference type="Pfam" id="PF13867">
    <property type="entry name" value="SAP30_Sin3_bdg"/>
    <property type="match status" value="1"/>
</dbReference>
<keyword evidence="4" id="KW-0805">Transcription regulation</keyword>
<name>A0A9W7X618_9POAL</name>
<gene>
    <name evidence="9" type="ORF">BS78_K186700</name>
</gene>
<dbReference type="PANTHER" id="PTHR13286:SF8">
    <property type="entry name" value="OS04G0166600 PROTEIN"/>
    <property type="match status" value="1"/>
</dbReference>
<dbReference type="InterPro" id="IPR025718">
    <property type="entry name" value="SAP30_Sin3-bd"/>
</dbReference>
<protein>
    <recommendedName>
        <fullName evidence="8">Histone deacetylase complex subunit SAP30 Sin3 binding domain-containing protein</fullName>
    </recommendedName>
</protein>
<evidence type="ECO:0000313" key="9">
    <source>
        <dbReference type="EMBL" id="KAJ1253783.1"/>
    </source>
</evidence>
<dbReference type="Proteomes" id="UP001164776">
    <property type="component" value="Unassembled WGS sequence"/>
</dbReference>
<keyword evidence="10" id="KW-1185">Reference proteome</keyword>
<evidence type="ECO:0000256" key="1">
    <source>
        <dbReference type="ARBA" id="ARBA00004123"/>
    </source>
</evidence>
<keyword evidence="6" id="KW-0539">Nucleus</keyword>
<comment type="subcellular location">
    <subcellularLocation>
        <location evidence="1">Nucleus</location>
    </subcellularLocation>
</comment>
<accession>A0A9W7X618</accession>
<keyword evidence="3" id="KW-0678">Repressor</keyword>
<evidence type="ECO:0000256" key="5">
    <source>
        <dbReference type="ARBA" id="ARBA00023163"/>
    </source>
</evidence>
<feature type="region of interest" description="Disordered" evidence="7">
    <location>
        <begin position="1"/>
        <end position="21"/>
    </location>
</feature>
<dbReference type="Gene3D" id="6.10.160.20">
    <property type="match status" value="1"/>
</dbReference>
<comment type="caution">
    <text evidence="9">The sequence shown here is derived from an EMBL/GenBank/DDBJ whole genome shotgun (WGS) entry which is preliminary data.</text>
</comment>
<evidence type="ECO:0000256" key="7">
    <source>
        <dbReference type="SAM" id="MobiDB-lite"/>
    </source>
</evidence>
<dbReference type="GO" id="GO:0006355">
    <property type="term" value="P:regulation of DNA-templated transcription"/>
    <property type="evidence" value="ECO:0007669"/>
    <property type="project" value="TreeGrafter"/>
</dbReference>